<dbReference type="InterPro" id="IPR016181">
    <property type="entry name" value="Acyl_CoA_acyltransferase"/>
</dbReference>
<feature type="domain" description="N-acetyltransferase" evidence="1">
    <location>
        <begin position="21"/>
        <end position="226"/>
    </location>
</feature>
<gene>
    <name evidence="2" type="ORF">BO72DRAFT_478072</name>
</gene>
<evidence type="ECO:0000313" key="2">
    <source>
        <dbReference type="EMBL" id="RAK76334.1"/>
    </source>
</evidence>
<accession>A0A8G1RP65</accession>
<dbReference type="AlphaFoldDB" id="A0A8G1RP65"/>
<dbReference type="PROSITE" id="PS51186">
    <property type="entry name" value="GNAT"/>
    <property type="match status" value="1"/>
</dbReference>
<name>A0A8G1RP65_9EURO</name>
<dbReference type="CDD" id="cd04301">
    <property type="entry name" value="NAT_SF"/>
    <property type="match status" value="1"/>
</dbReference>
<evidence type="ECO:0000313" key="3">
    <source>
        <dbReference type="Proteomes" id="UP000249789"/>
    </source>
</evidence>
<organism evidence="2 3">
    <name type="scientific">Aspergillus fijiensis CBS 313.89</name>
    <dbReference type="NCBI Taxonomy" id="1448319"/>
    <lineage>
        <taxon>Eukaryota</taxon>
        <taxon>Fungi</taxon>
        <taxon>Dikarya</taxon>
        <taxon>Ascomycota</taxon>
        <taxon>Pezizomycotina</taxon>
        <taxon>Eurotiomycetes</taxon>
        <taxon>Eurotiomycetidae</taxon>
        <taxon>Eurotiales</taxon>
        <taxon>Aspergillaceae</taxon>
        <taxon>Aspergillus</taxon>
    </lineage>
</organism>
<sequence>MIHNRTEANKMKPTTPPCHLAPINLHSPADFAEIHRQRQICGWDHDLPKLESWKRKQDEGLKGFYWLCIPDPAAATAAAAARGENKVVYAGHISLDAYSDPADEELARADRAVLTVQTLFILPAYRGLGLGSRAMDLVEALAATTETQCRWLALTTLSERHYLDESPEGTGVWARTGAEPPVMGCNQWWYARRGYVLWKEEPRWREVGVAGDEVVFYAAFMRKELAGLRGAARRTRSQWPSVPLSSVQCGGSLAWGRCA</sequence>
<dbReference type="Gene3D" id="3.40.630.30">
    <property type="match status" value="1"/>
</dbReference>
<evidence type="ECO:0000259" key="1">
    <source>
        <dbReference type="PROSITE" id="PS51186"/>
    </source>
</evidence>
<dbReference type="Proteomes" id="UP000249789">
    <property type="component" value="Unassembled WGS sequence"/>
</dbReference>
<dbReference type="GO" id="GO:0016747">
    <property type="term" value="F:acyltransferase activity, transferring groups other than amino-acyl groups"/>
    <property type="evidence" value="ECO:0007669"/>
    <property type="project" value="InterPro"/>
</dbReference>
<dbReference type="SUPFAM" id="SSF55729">
    <property type="entry name" value="Acyl-CoA N-acyltransferases (Nat)"/>
    <property type="match status" value="1"/>
</dbReference>
<proteinExistence type="predicted"/>
<keyword evidence="3" id="KW-1185">Reference proteome</keyword>
<dbReference type="InterPro" id="IPR000182">
    <property type="entry name" value="GNAT_dom"/>
</dbReference>
<dbReference type="Pfam" id="PF00583">
    <property type="entry name" value="Acetyltransf_1"/>
    <property type="match status" value="1"/>
</dbReference>
<dbReference type="RefSeq" id="XP_040800344.1">
    <property type="nucleotide sequence ID" value="XM_040947479.1"/>
</dbReference>
<dbReference type="EMBL" id="KZ824649">
    <property type="protein sequence ID" value="RAK76334.1"/>
    <property type="molecule type" value="Genomic_DNA"/>
</dbReference>
<protein>
    <recommendedName>
        <fullName evidence="1">N-acetyltransferase domain-containing protein</fullName>
    </recommendedName>
</protein>
<dbReference type="GeneID" id="63864812"/>
<dbReference type="VEuPathDB" id="FungiDB:BO72DRAFT_478072"/>
<dbReference type="OrthoDB" id="2326446at2759"/>
<reference evidence="2 3" key="1">
    <citation type="submission" date="2018-02" db="EMBL/GenBank/DDBJ databases">
        <title>The genomes of Aspergillus section Nigri reveals drivers in fungal speciation.</title>
        <authorList>
            <consortium name="DOE Joint Genome Institute"/>
            <person name="Vesth T.C."/>
            <person name="Nybo J."/>
            <person name="Theobald S."/>
            <person name="Brandl J."/>
            <person name="Frisvad J.C."/>
            <person name="Nielsen K.F."/>
            <person name="Lyhne E.K."/>
            <person name="Kogle M.E."/>
            <person name="Kuo A."/>
            <person name="Riley R."/>
            <person name="Clum A."/>
            <person name="Nolan M."/>
            <person name="Lipzen A."/>
            <person name="Salamov A."/>
            <person name="Henrissat B."/>
            <person name="Wiebenga A."/>
            <person name="De vries R.P."/>
            <person name="Grigoriev I.V."/>
            <person name="Mortensen U.H."/>
            <person name="Andersen M.R."/>
            <person name="Baker S.E."/>
        </authorList>
    </citation>
    <scope>NUCLEOTIDE SEQUENCE [LARGE SCALE GENOMIC DNA]</scope>
    <source>
        <strain evidence="2 3">CBS 313.89</strain>
    </source>
</reference>